<dbReference type="EMBL" id="VRMN01000002">
    <property type="protein sequence ID" value="KAA8496889.1"/>
    <property type="molecule type" value="Genomic_DNA"/>
</dbReference>
<evidence type="ECO:0000256" key="3">
    <source>
        <dbReference type="ARBA" id="ARBA00022552"/>
    </source>
</evidence>
<dbReference type="GO" id="GO:0006364">
    <property type="term" value="P:rRNA processing"/>
    <property type="evidence" value="ECO:0007669"/>
    <property type="project" value="UniProtKB-KW"/>
</dbReference>
<evidence type="ECO:0000256" key="2">
    <source>
        <dbReference type="ARBA" id="ARBA00006374"/>
    </source>
</evidence>
<feature type="region of interest" description="Disordered" evidence="5">
    <location>
        <begin position="1"/>
        <end position="39"/>
    </location>
</feature>
<dbReference type="GO" id="GO:0005634">
    <property type="term" value="C:nucleus"/>
    <property type="evidence" value="ECO:0007669"/>
    <property type="project" value="UniProtKB-SubCell"/>
</dbReference>
<dbReference type="GO" id="GO:0030688">
    <property type="term" value="C:preribosome, small subunit precursor"/>
    <property type="evidence" value="ECO:0007669"/>
    <property type="project" value="InterPro"/>
</dbReference>
<evidence type="ECO:0000256" key="1">
    <source>
        <dbReference type="ARBA" id="ARBA00004123"/>
    </source>
</evidence>
<keyword evidence="4" id="KW-0539">Nucleus</keyword>
<proteinExistence type="inferred from homology"/>
<protein>
    <submittedName>
        <fullName evidence="6">Ribosomal RNA processing protein 1-like A</fullName>
    </submittedName>
</protein>
<accession>A0A5J4YZ34</accession>
<feature type="region of interest" description="Disordered" evidence="5">
    <location>
        <begin position="343"/>
        <end position="451"/>
    </location>
</feature>
<dbReference type="InterPro" id="IPR010301">
    <property type="entry name" value="RRP1"/>
</dbReference>
<reference evidence="7" key="1">
    <citation type="journal article" date="2019" name="Nat. Commun.">
        <title>Expansion of phycobilisome linker gene families in mesophilic red algae.</title>
        <authorList>
            <person name="Lee J."/>
            <person name="Kim D."/>
            <person name="Bhattacharya D."/>
            <person name="Yoon H.S."/>
        </authorList>
    </citation>
    <scope>NUCLEOTIDE SEQUENCE [LARGE SCALE GENOMIC DNA]</scope>
    <source>
        <strain evidence="7">CCMP 1328</strain>
    </source>
</reference>
<dbReference type="AlphaFoldDB" id="A0A5J4YZ34"/>
<evidence type="ECO:0000256" key="4">
    <source>
        <dbReference type="ARBA" id="ARBA00023242"/>
    </source>
</evidence>
<gene>
    <name evidence="6" type="ORF">FVE85_0618</name>
</gene>
<comment type="similarity">
    <text evidence="2">Belongs to the RRP1 family.</text>
</comment>
<keyword evidence="3" id="KW-0698">rRNA processing</keyword>
<comment type="subcellular location">
    <subcellularLocation>
        <location evidence="1">Nucleus</location>
    </subcellularLocation>
</comment>
<dbReference type="PANTHER" id="PTHR13026:SF0">
    <property type="entry name" value="RIBOSOMAL RNA PROCESSING 1B"/>
    <property type="match status" value="1"/>
</dbReference>
<evidence type="ECO:0000256" key="5">
    <source>
        <dbReference type="SAM" id="MobiDB-lite"/>
    </source>
</evidence>
<comment type="caution">
    <text evidence="6">The sequence shown here is derived from an EMBL/GenBank/DDBJ whole genome shotgun (WGS) entry which is preliminary data.</text>
</comment>
<dbReference type="OrthoDB" id="2019504at2759"/>
<name>A0A5J4YZ34_PORPP</name>
<sequence>MMAKTKSNKQGQGERKAAWNEAEEQEQKQQDPDTQAASERPSLWNVLTEVDQEGATVNGSEGFHGDKARGKFVLALVNSDRKVRSQAFKALSQWIEARGALMDEQYGDDDAIIVSTPDLELLKLWRALFFSVWMSDNRSTDKLMRRTVTLARSLSNVRLRLQWLAAALYILVREWSQLDRYRVDKMYVMLDVLLEYAADTVAAQAHSVVALEQAVCAYLTVLEEVPGSTFGMQQARGVMFHVFDRFVEKVLPVAVIDDEQGTVWSHLMQFPIRMAKYPDALVGRMVHERIWERMKPLYLQMSDTQVYVLRGLLFESAKRKDINQKVRQQFYDLITEIRRARPRVASAPATPKDNSAELDEAGEAGVRKAKPEANDKKRKKAPVVTENHVVEFVTQHAGHTPAKSKRPRPERMKEAGEKSNGDSLVAPRPASESTNAKQTKALHAGRTQKVAASKRRVTFVLEKNQEFQIPARARSAREFVIVSPRRLYY</sequence>
<evidence type="ECO:0000313" key="7">
    <source>
        <dbReference type="Proteomes" id="UP000324585"/>
    </source>
</evidence>
<keyword evidence="7" id="KW-1185">Reference proteome</keyword>
<dbReference type="Pfam" id="PF05997">
    <property type="entry name" value="Nop52"/>
    <property type="match status" value="1"/>
</dbReference>
<organism evidence="6 7">
    <name type="scientific">Porphyridium purpureum</name>
    <name type="common">Red alga</name>
    <name type="synonym">Porphyridium cruentum</name>
    <dbReference type="NCBI Taxonomy" id="35688"/>
    <lineage>
        <taxon>Eukaryota</taxon>
        <taxon>Rhodophyta</taxon>
        <taxon>Bangiophyceae</taxon>
        <taxon>Porphyridiales</taxon>
        <taxon>Porphyridiaceae</taxon>
        <taxon>Porphyridium</taxon>
    </lineage>
</organism>
<feature type="compositionally biased region" description="Basic and acidic residues" evidence="5">
    <location>
        <begin position="365"/>
        <end position="375"/>
    </location>
</feature>
<dbReference type="PANTHER" id="PTHR13026">
    <property type="entry name" value="NNP-1 PROTEIN NOVEL NUCLEAR PROTEIN 1 NOP52"/>
    <property type="match status" value="1"/>
</dbReference>
<dbReference type="Proteomes" id="UP000324585">
    <property type="component" value="Unassembled WGS sequence"/>
</dbReference>
<feature type="compositionally biased region" description="Basic and acidic residues" evidence="5">
    <location>
        <begin position="407"/>
        <end position="420"/>
    </location>
</feature>
<evidence type="ECO:0000313" key="6">
    <source>
        <dbReference type="EMBL" id="KAA8496889.1"/>
    </source>
</evidence>